<feature type="transmembrane region" description="Helical" evidence="1">
    <location>
        <begin position="94"/>
        <end position="110"/>
    </location>
</feature>
<dbReference type="STRING" id="419481.SAMN05216233_101116"/>
<dbReference type="EMBL" id="FMUX01000001">
    <property type="protein sequence ID" value="SCX76403.1"/>
    <property type="molecule type" value="Genomic_DNA"/>
</dbReference>
<evidence type="ECO:0000313" key="3">
    <source>
        <dbReference type="Proteomes" id="UP000198870"/>
    </source>
</evidence>
<sequence length="245" mass="27032">MSSPLSGSVMRIRTRLMNQAECPKRIASTALRYTLYALMMGVMMYAVTMKAVSHPLCHLFDEHSLVETLQVSLLFLTVLSGFCVGCLEPRKQALSILVMGAGAIAFIREFDAGLDVILFDGAWQLLAAAIAVATLVGVRRFARDLTYSLYAFLRTPGFGIMFGGFMVVFVFSRLMGQQVFWKAVMAEGYMRVVKDAVEEGLELSGYALILVGTLECLWETYWGVHHVRKKTDSGEDASAQVPMGS</sequence>
<protein>
    <submittedName>
        <fullName evidence="2">Uncharacterized protein</fullName>
    </submittedName>
</protein>
<feature type="transmembrane region" description="Helical" evidence="1">
    <location>
        <begin position="149"/>
        <end position="171"/>
    </location>
</feature>
<feature type="transmembrane region" description="Helical" evidence="1">
    <location>
        <begin position="30"/>
        <end position="48"/>
    </location>
</feature>
<dbReference type="Proteomes" id="UP000198870">
    <property type="component" value="Unassembled WGS sequence"/>
</dbReference>
<keyword evidence="3" id="KW-1185">Reference proteome</keyword>
<feature type="transmembrane region" description="Helical" evidence="1">
    <location>
        <begin position="68"/>
        <end position="87"/>
    </location>
</feature>
<feature type="transmembrane region" description="Helical" evidence="1">
    <location>
        <begin position="122"/>
        <end position="142"/>
    </location>
</feature>
<proteinExistence type="predicted"/>
<reference evidence="2 3" key="1">
    <citation type="submission" date="2016-10" db="EMBL/GenBank/DDBJ databases">
        <authorList>
            <person name="de Groot N.N."/>
        </authorList>
    </citation>
    <scope>NUCLEOTIDE SEQUENCE [LARGE SCALE GENOMIC DNA]</scope>
    <source>
        <strain evidence="2 3">AA1</strain>
    </source>
</reference>
<keyword evidence="1" id="KW-0472">Membrane</keyword>
<accession>A0A1G5AES1</accession>
<name>A0A1G5AES1_9BACT</name>
<dbReference type="AlphaFoldDB" id="A0A1G5AES1"/>
<keyword evidence="1" id="KW-1133">Transmembrane helix</keyword>
<evidence type="ECO:0000256" key="1">
    <source>
        <dbReference type="SAM" id="Phobius"/>
    </source>
</evidence>
<evidence type="ECO:0000313" key="2">
    <source>
        <dbReference type="EMBL" id="SCX76403.1"/>
    </source>
</evidence>
<gene>
    <name evidence="2" type="ORF">SAMN05216233_101116</name>
</gene>
<keyword evidence="1" id="KW-0812">Transmembrane</keyword>
<organism evidence="2 3">
    <name type="scientific">Desulfoluna spongiiphila</name>
    <dbReference type="NCBI Taxonomy" id="419481"/>
    <lineage>
        <taxon>Bacteria</taxon>
        <taxon>Pseudomonadati</taxon>
        <taxon>Thermodesulfobacteriota</taxon>
        <taxon>Desulfobacteria</taxon>
        <taxon>Desulfobacterales</taxon>
        <taxon>Desulfolunaceae</taxon>
        <taxon>Desulfoluna</taxon>
    </lineage>
</organism>